<evidence type="ECO:0000256" key="1">
    <source>
        <dbReference type="SAM" id="MobiDB-lite"/>
    </source>
</evidence>
<dbReference type="RefSeq" id="WP_076482399.1">
    <property type="nucleotide sequence ID" value="NZ_FTNT01000012.1"/>
</dbReference>
<proteinExistence type="predicted"/>
<organism evidence="3 4">
    <name type="scientific">Williamsia sterculiae</name>
    <dbReference type="NCBI Taxonomy" id="1344003"/>
    <lineage>
        <taxon>Bacteria</taxon>
        <taxon>Bacillati</taxon>
        <taxon>Actinomycetota</taxon>
        <taxon>Actinomycetes</taxon>
        <taxon>Mycobacteriales</taxon>
        <taxon>Nocardiaceae</taxon>
        <taxon>Williamsia</taxon>
    </lineage>
</organism>
<feature type="compositionally biased region" description="Basic and acidic residues" evidence="1">
    <location>
        <begin position="136"/>
        <end position="158"/>
    </location>
</feature>
<feature type="compositionally biased region" description="Basic residues" evidence="1">
    <location>
        <begin position="201"/>
        <end position="211"/>
    </location>
</feature>
<feature type="transmembrane region" description="Helical" evidence="2">
    <location>
        <begin position="24"/>
        <end position="49"/>
    </location>
</feature>
<feature type="region of interest" description="Disordered" evidence="1">
    <location>
        <begin position="52"/>
        <end position="211"/>
    </location>
</feature>
<dbReference type="STRING" id="1344003.SAMN05445060_3619"/>
<keyword evidence="2" id="KW-0472">Membrane</keyword>
<dbReference type="Proteomes" id="UP000186218">
    <property type="component" value="Unassembled WGS sequence"/>
</dbReference>
<accession>A0A1N7H6R7</accession>
<keyword evidence="2" id="KW-0812">Transmembrane</keyword>
<evidence type="ECO:0000313" key="4">
    <source>
        <dbReference type="Proteomes" id="UP000186218"/>
    </source>
</evidence>
<reference evidence="3 4" key="1">
    <citation type="submission" date="2017-01" db="EMBL/GenBank/DDBJ databases">
        <authorList>
            <person name="Mah S.A."/>
            <person name="Swanson W.J."/>
            <person name="Moy G.W."/>
            <person name="Vacquier V.D."/>
        </authorList>
    </citation>
    <scope>NUCLEOTIDE SEQUENCE [LARGE SCALE GENOMIC DNA]</scope>
    <source>
        <strain evidence="3 4">CPCC 203464</strain>
    </source>
</reference>
<feature type="compositionally biased region" description="Basic and acidic residues" evidence="1">
    <location>
        <begin position="68"/>
        <end position="123"/>
    </location>
</feature>
<keyword evidence="4" id="KW-1185">Reference proteome</keyword>
<dbReference type="AlphaFoldDB" id="A0A1N7H6R7"/>
<evidence type="ECO:0000313" key="3">
    <source>
        <dbReference type="EMBL" id="SIS20512.1"/>
    </source>
</evidence>
<name>A0A1N7H6R7_9NOCA</name>
<sequence length="211" mass="22313">MLLIALAATLIGFALLVVALVIGSLWLAVACIVVAVIGIGFLVADIVGIGSHRERDDDRPDGEEVADEGDKSHGDESHGDESHGDGTRDDRAHADDARDHGERQRTDDGDRSDADTRVERSTGEHAPPAGAGAGPDHGHPPDHKDPTDHEDLDADRSGGAHPVGAHPVGSHPFRRGADDPPTEEIPVHRDPVPSLDDAPQRRARHRAPGDD</sequence>
<protein>
    <submittedName>
        <fullName evidence="3">Uncharacterized protein</fullName>
    </submittedName>
</protein>
<dbReference type="EMBL" id="FTNT01000012">
    <property type="protein sequence ID" value="SIS20512.1"/>
    <property type="molecule type" value="Genomic_DNA"/>
</dbReference>
<evidence type="ECO:0000256" key="2">
    <source>
        <dbReference type="SAM" id="Phobius"/>
    </source>
</evidence>
<keyword evidence="2" id="KW-1133">Transmembrane helix</keyword>
<gene>
    <name evidence="3" type="ORF">SAMN05445060_3619</name>
</gene>